<dbReference type="KEGG" id="tng:GSTEN00018442G001"/>
<feature type="non-terminal residue" evidence="1">
    <location>
        <position position="1"/>
    </location>
</feature>
<proteinExistence type="predicted"/>
<sequence length="48" mass="5467">EDRFDSGLDSMKEEDLANHFEEMSVSEGKDLPQEYEAWRAAVTDDGDT</sequence>
<reference evidence="1" key="1">
    <citation type="journal article" date="2004" name="Nature">
        <title>Genome duplication in the teleost fish Tetraodon nigroviridis reveals the early vertebrate proto-karyotype.</title>
        <authorList>
            <person name="Jaillon O."/>
            <person name="Aury J.-M."/>
            <person name="Brunet F."/>
            <person name="Petit J.-L."/>
            <person name="Stange-Thomann N."/>
            <person name="Mauceli E."/>
            <person name="Bouneau L."/>
            <person name="Fischer C."/>
            <person name="Ozouf-Costaz C."/>
            <person name="Bernot A."/>
            <person name="Nicaud S."/>
            <person name="Jaffe D."/>
            <person name="Fisher S."/>
            <person name="Lutfalla G."/>
            <person name="Dossat C."/>
            <person name="Segurens B."/>
            <person name="Dasilva C."/>
            <person name="Salanoubat M."/>
            <person name="Levy M."/>
            <person name="Boudet N."/>
            <person name="Castellano S."/>
            <person name="Anthouard V."/>
            <person name="Jubin C."/>
            <person name="Castelli V."/>
            <person name="Katinka M."/>
            <person name="Vacherie B."/>
            <person name="Biemont C."/>
            <person name="Skalli Z."/>
            <person name="Cattolico L."/>
            <person name="Poulain J."/>
            <person name="De Berardinis V."/>
            <person name="Cruaud C."/>
            <person name="Duprat S."/>
            <person name="Brottier P."/>
            <person name="Coutanceau J.-P."/>
            <person name="Gouzy J."/>
            <person name="Parra G."/>
            <person name="Lardier G."/>
            <person name="Chapple C."/>
            <person name="McKernan K.J."/>
            <person name="McEwan P."/>
            <person name="Bosak S."/>
            <person name="Kellis M."/>
            <person name="Volff J.-N."/>
            <person name="Guigo R."/>
            <person name="Zody M.C."/>
            <person name="Mesirov J."/>
            <person name="Lindblad-Toh K."/>
            <person name="Birren B."/>
            <person name="Nusbaum C."/>
            <person name="Kahn D."/>
            <person name="Robinson-Rechavi M."/>
            <person name="Laudet V."/>
            <person name="Schachter V."/>
            <person name="Quetier F."/>
            <person name="Saurin W."/>
            <person name="Scarpelli C."/>
            <person name="Wincker P."/>
            <person name="Lander E.S."/>
            <person name="Weissenbach J."/>
            <person name="Roest Crollius H."/>
        </authorList>
    </citation>
    <scope>NUCLEOTIDE SEQUENCE [LARGE SCALE GENOMIC DNA]</scope>
</reference>
<name>Q4SGW3_TETNG</name>
<accession>Q4SGW3</accession>
<reference evidence="1" key="2">
    <citation type="submission" date="2004-02" db="EMBL/GenBank/DDBJ databases">
        <authorList>
            <consortium name="Genoscope"/>
            <consortium name="Whitehead Institute Centre for Genome Research"/>
        </authorList>
    </citation>
    <scope>NUCLEOTIDE SEQUENCE</scope>
</reference>
<protein>
    <submittedName>
        <fullName evidence="1">(spotted green pufferfish) hypothetical protein</fullName>
    </submittedName>
</protein>
<dbReference type="AlphaFoldDB" id="Q4SGW3"/>
<dbReference type="HOGENOM" id="CLU_000134_6_3_1"/>
<organism evidence="1">
    <name type="scientific">Tetraodon nigroviridis</name>
    <name type="common">Spotted green pufferfish</name>
    <name type="synonym">Chelonodon nigroviridis</name>
    <dbReference type="NCBI Taxonomy" id="99883"/>
    <lineage>
        <taxon>Eukaryota</taxon>
        <taxon>Metazoa</taxon>
        <taxon>Chordata</taxon>
        <taxon>Craniata</taxon>
        <taxon>Vertebrata</taxon>
        <taxon>Euteleostomi</taxon>
        <taxon>Actinopterygii</taxon>
        <taxon>Neopterygii</taxon>
        <taxon>Teleostei</taxon>
        <taxon>Neoteleostei</taxon>
        <taxon>Acanthomorphata</taxon>
        <taxon>Eupercaria</taxon>
        <taxon>Tetraodontiformes</taxon>
        <taxon>Tetradontoidea</taxon>
        <taxon>Tetraodontidae</taxon>
        <taxon>Tetraodon</taxon>
    </lineage>
</organism>
<dbReference type="EMBL" id="CAAE01014590">
    <property type="protein sequence ID" value="CAG00119.1"/>
    <property type="molecule type" value="Genomic_DNA"/>
</dbReference>
<evidence type="ECO:0000313" key="1">
    <source>
        <dbReference type="EMBL" id="CAG00119.1"/>
    </source>
</evidence>
<comment type="caution">
    <text evidence="1">The sequence shown here is derived from an EMBL/GenBank/DDBJ whole genome shotgun (WGS) entry which is preliminary data.</text>
</comment>
<gene>
    <name evidence="1" type="ORF">GSTENG00018442001</name>
</gene>